<feature type="non-terminal residue" evidence="1">
    <location>
        <position position="1"/>
    </location>
</feature>
<protein>
    <submittedName>
        <fullName evidence="1">5780_t:CDS:1</fullName>
    </submittedName>
</protein>
<evidence type="ECO:0000313" key="2">
    <source>
        <dbReference type="Proteomes" id="UP000789702"/>
    </source>
</evidence>
<reference evidence="1" key="1">
    <citation type="submission" date="2021-06" db="EMBL/GenBank/DDBJ databases">
        <authorList>
            <person name="Kallberg Y."/>
            <person name="Tangrot J."/>
            <person name="Rosling A."/>
        </authorList>
    </citation>
    <scope>NUCLEOTIDE SEQUENCE</scope>
    <source>
        <strain evidence="1">IL203A</strain>
    </source>
</reference>
<keyword evidence="2" id="KW-1185">Reference proteome</keyword>
<evidence type="ECO:0000313" key="1">
    <source>
        <dbReference type="EMBL" id="CAG8471005.1"/>
    </source>
</evidence>
<accession>A0ACA9KFW9</accession>
<dbReference type="EMBL" id="CAJVPU010001099">
    <property type="protein sequence ID" value="CAG8471005.1"/>
    <property type="molecule type" value="Genomic_DNA"/>
</dbReference>
<dbReference type="Proteomes" id="UP000789702">
    <property type="component" value="Unassembled WGS sequence"/>
</dbReference>
<sequence length="47" mass="5250">DDFHNSGIDTLAILTIPQFHKCGITDNSSNSTIPNRVKFYLNIIVCI</sequence>
<name>A0ACA9KFW9_9GLOM</name>
<gene>
    <name evidence="1" type="ORF">DHETER_LOCUS1712</name>
</gene>
<proteinExistence type="predicted"/>
<comment type="caution">
    <text evidence="1">The sequence shown here is derived from an EMBL/GenBank/DDBJ whole genome shotgun (WGS) entry which is preliminary data.</text>
</comment>
<organism evidence="1 2">
    <name type="scientific">Dentiscutata heterogama</name>
    <dbReference type="NCBI Taxonomy" id="1316150"/>
    <lineage>
        <taxon>Eukaryota</taxon>
        <taxon>Fungi</taxon>
        <taxon>Fungi incertae sedis</taxon>
        <taxon>Mucoromycota</taxon>
        <taxon>Glomeromycotina</taxon>
        <taxon>Glomeromycetes</taxon>
        <taxon>Diversisporales</taxon>
        <taxon>Gigasporaceae</taxon>
        <taxon>Dentiscutata</taxon>
    </lineage>
</organism>